<dbReference type="AlphaFoldDB" id="A0AAD6PMX2"/>
<protein>
    <submittedName>
        <fullName evidence="1">Uncharacterized protein</fullName>
    </submittedName>
</protein>
<gene>
    <name evidence="1" type="ORF">NC653_040544</name>
</gene>
<name>A0AAD6PMX2_9ROSI</name>
<keyword evidence="2" id="KW-1185">Reference proteome</keyword>
<dbReference type="Proteomes" id="UP001164929">
    <property type="component" value="Chromosome 19"/>
</dbReference>
<organism evidence="1 2">
    <name type="scientific">Populus alba x Populus x berolinensis</name>
    <dbReference type="NCBI Taxonomy" id="444605"/>
    <lineage>
        <taxon>Eukaryota</taxon>
        <taxon>Viridiplantae</taxon>
        <taxon>Streptophyta</taxon>
        <taxon>Embryophyta</taxon>
        <taxon>Tracheophyta</taxon>
        <taxon>Spermatophyta</taxon>
        <taxon>Magnoliopsida</taxon>
        <taxon>eudicotyledons</taxon>
        <taxon>Gunneridae</taxon>
        <taxon>Pentapetalae</taxon>
        <taxon>rosids</taxon>
        <taxon>fabids</taxon>
        <taxon>Malpighiales</taxon>
        <taxon>Salicaceae</taxon>
        <taxon>Saliceae</taxon>
        <taxon>Populus</taxon>
    </lineage>
</organism>
<evidence type="ECO:0000313" key="2">
    <source>
        <dbReference type="Proteomes" id="UP001164929"/>
    </source>
</evidence>
<reference evidence="1" key="1">
    <citation type="journal article" date="2023" name="Mol. Ecol. Resour.">
        <title>Chromosome-level genome assembly of a triploid poplar Populus alba 'Berolinensis'.</title>
        <authorList>
            <person name="Chen S."/>
            <person name="Yu Y."/>
            <person name="Wang X."/>
            <person name="Wang S."/>
            <person name="Zhang T."/>
            <person name="Zhou Y."/>
            <person name="He R."/>
            <person name="Meng N."/>
            <person name="Wang Y."/>
            <person name="Liu W."/>
            <person name="Liu Z."/>
            <person name="Liu J."/>
            <person name="Guo Q."/>
            <person name="Huang H."/>
            <person name="Sederoff R.R."/>
            <person name="Wang G."/>
            <person name="Qu G."/>
            <person name="Chen S."/>
        </authorList>
    </citation>
    <scope>NUCLEOTIDE SEQUENCE</scope>
    <source>
        <strain evidence="1">SC-2020</strain>
    </source>
</reference>
<proteinExistence type="predicted"/>
<accession>A0AAD6PMX2</accession>
<evidence type="ECO:0000313" key="1">
    <source>
        <dbReference type="EMBL" id="KAJ6951190.1"/>
    </source>
</evidence>
<sequence length="25" mass="2915">MRSTISHSFFHYIPILTMIALKGNH</sequence>
<comment type="caution">
    <text evidence="1">The sequence shown here is derived from an EMBL/GenBank/DDBJ whole genome shotgun (WGS) entry which is preliminary data.</text>
</comment>
<dbReference type="EMBL" id="JAQIZT010000019">
    <property type="protein sequence ID" value="KAJ6951190.1"/>
    <property type="molecule type" value="Genomic_DNA"/>
</dbReference>